<dbReference type="AlphaFoldDB" id="A0A1M6Y4S0"/>
<dbReference type="Pfam" id="PF01432">
    <property type="entry name" value="Peptidase_M3"/>
    <property type="match status" value="1"/>
</dbReference>
<keyword evidence="6 7" id="KW-0482">Metalloprotease</keyword>
<dbReference type="SUPFAM" id="SSF55486">
    <property type="entry name" value="Metalloproteases ('zincins'), catalytic domain"/>
    <property type="match status" value="1"/>
</dbReference>
<dbReference type="InterPro" id="IPR001567">
    <property type="entry name" value="Pept_M3A_M3B_dom"/>
</dbReference>
<comment type="cofactor">
    <cofactor evidence="7">
        <name>Zn(2+)</name>
        <dbReference type="ChEBI" id="CHEBI:29105"/>
    </cofactor>
    <text evidence="7">Binds 1 zinc ion.</text>
</comment>
<feature type="domain" description="Peptidase M3A/M3B catalytic" evidence="9">
    <location>
        <begin position="239"/>
        <end position="688"/>
    </location>
</feature>
<evidence type="ECO:0000256" key="5">
    <source>
        <dbReference type="ARBA" id="ARBA00022833"/>
    </source>
</evidence>
<dbReference type="GO" id="GO:0046872">
    <property type="term" value="F:metal ion binding"/>
    <property type="evidence" value="ECO:0007669"/>
    <property type="project" value="UniProtKB-UniRule"/>
</dbReference>
<feature type="region of interest" description="Disordered" evidence="8">
    <location>
        <begin position="657"/>
        <end position="676"/>
    </location>
</feature>
<evidence type="ECO:0000313" key="10">
    <source>
        <dbReference type="EMBL" id="SHL13158.1"/>
    </source>
</evidence>
<evidence type="ECO:0000256" key="7">
    <source>
        <dbReference type="RuleBase" id="RU003435"/>
    </source>
</evidence>
<proteinExistence type="inferred from homology"/>
<keyword evidence="4 7" id="KW-0378">Hydrolase</keyword>
<dbReference type="Gene3D" id="3.40.390.10">
    <property type="entry name" value="Collagenase (Catalytic Domain)"/>
    <property type="match status" value="1"/>
</dbReference>
<reference evidence="10" key="1">
    <citation type="submission" date="2016-11" db="EMBL/GenBank/DDBJ databases">
        <authorList>
            <person name="Jaros S."/>
            <person name="Januszkiewicz K."/>
            <person name="Wedrychowicz H."/>
        </authorList>
    </citation>
    <scope>NUCLEOTIDE SEQUENCE [LARGE SCALE GENOMIC DNA]</scope>
    <source>
        <strain evidence="10">GAS499</strain>
    </source>
</reference>
<dbReference type="PANTHER" id="PTHR43660:SF1">
    <property type="entry name" value="DIPEPTIDYL CARBOXYPEPTIDASE"/>
    <property type="match status" value="1"/>
</dbReference>
<dbReference type="GO" id="GO:0004222">
    <property type="term" value="F:metalloendopeptidase activity"/>
    <property type="evidence" value="ECO:0007669"/>
    <property type="project" value="InterPro"/>
</dbReference>
<dbReference type="InterPro" id="IPR034005">
    <property type="entry name" value="M3A_DCP"/>
</dbReference>
<comment type="similarity">
    <text evidence="1 7">Belongs to the peptidase M3 family.</text>
</comment>
<evidence type="ECO:0000256" key="2">
    <source>
        <dbReference type="ARBA" id="ARBA00022670"/>
    </source>
</evidence>
<protein>
    <submittedName>
        <fullName evidence="10">Peptidyl-dipeptidase Dcp Metallo peptidase. MEROPS family M03A</fullName>
    </submittedName>
</protein>
<dbReference type="FunFam" id="3.40.390.10:FF:000009">
    <property type="entry name" value="Oligopeptidase A"/>
    <property type="match status" value="1"/>
</dbReference>
<dbReference type="GO" id="GO:0006508">
    <property type="term" value="P:proteolysis"/>
    <property type="evidence" value="ECO:0007669"/>
    <property type="project" value="UniProtKB-KW"/>
</dbReference>
<evidence type="ECO:0000256" key="3">
    <source>
        <dbReference type="ARBA" id="ARBA00022723"/>
    </source>
</evidence>
<dbReference type="OrthoDB" id="9773538at2"/>
<dbReference type="InterPro" id="IPR045090">
    <property type="entry name" value="Pept_M3A_M3B"/>
</dbReference>
<keyword evidence="3 7" id="KW-0479">Metal-binding</keyword>
<keyword evidence="2 7" id="KW-0645">Protease</keyword>
<dbReference type="PANTHER" id="PTHR43660">
    <property type="entry name" value="DIPEPTIDYL CARBOXYPEPTIDASE"/>
    <property type="match status" value="1"/>
</dbReference>
<accession>A0A1M6Y4S0</accession>
<keyword evidence="5 7" id="KW-0862">Zinc</keyword>
<dbReference type="InterPro" id="IPR024077">
    <property type="entry name" value="Neurolysin/TOP_dom2"/>
</dbReference>
<dbReference type="EMBL" id="LT670844">
    <property type="protein sequence ID" value="SHL13158.1"/>
    <property type="molecule type" value="Genomic_DNA"/>
</dbReference>
<dbReference type="RefSeq" id="WP_079542475.1">
    <property type="nucleotide sequence ID" value="NZ_LT670844.1"/>
</dbReference>
<evidence type="ECO:0000256" key="8">
    <source>
        <dbReference type="SAM" id="MobiDB-lite"/>
    </source>
</evidence>
<evidence type="ECO:0000256" key="1">
    <source>
        <dbReference type="ARBA" id="ARBA00006040"/>
    </source>
</evidence>
<organism evidence="10">
    <name type="scientific">Bradyrhizobium lablabi</name>
    <dbReference type="NCBI Taxonomy" id="722472"/>
    <lineage>
        <taxon>Bacteria</taxon>
        <taxon>Pseudomonadati</taxon>
        <taxon>Pseudomonadota</taxon>
        <taxon>Alphaproteobacteria</taxon>
        <taxon>Hyphomicrobiales</taxon>
        <taxon>Nitrobacteraceae</taxon>
        <taxon>Bradyrhizobium</taxon>
    </lineage>
</organism>
<name>A0A1M6Y4S0_9BRAD</name>
<sequence>MPETLQTAATSQAQENPLLKPWLTPLETPPFSEIAPEHFLPAFERAFADHSAEVAAIEHDPATPDFANTITALERAGKLLSKVSAVFYDLVSAHSNPALLEIDKEVSLRMARHWNPIMMNAVLFGRIALLHENRATLPLTGEERRLLERTYTRFHRSGAGLDEAAKARMAEINERLAHIGTTFSHHLLGDEQAWFMELGEADREGLPDSFVAAAKAAAHERGMEGKAIMTLSRSFVEPFLKTSSRRDLREKVYRAFVARGDNGNDNDNNATILEILALREESAELLGFANFAAYRLEDSMAKTPQAVRSLLERVWKPARARAMADRDALQALAAEEGGNFALAPWDWRYYAEKLRQRRANFDDAAIKPYLALDHMIEAAFDCASRLFGLSFAERKDIPVWHPDVRVWEVKDAAGRHKALFYGDYFARPSKRSGAWMTSLRDQQKLDGDVSPLVINVCNFSKGADGEPSLLSPDDARTLFHEFGHGLHGMLSDVTYPSLSGTSVFTDFVELPSQLYEHWQEQPQVLQQFARHYQTGEPLPDDLLKRFLAARKFNQGFATVEFVSSALIDLEFHSQPAAAITDVRAFERAEMEKIGMPAEISLRHRPQQFGHIFSGDHYAAGYYSYMWSEVMDADAFGAFEEAGNIFDPAVAKRLHDDIYSSGGSRDPEDAYVAFRGREPEPDALLRRRGLLEPEAA</sequence>
<dbReference type="InterPro" id="IPR024079">
    <property type="entry name" value="MetalloPept_cat_dom_sf"/>
</dbReference>
<evidence type="ECO:0000256" key="4">
    <source>
        <dbReference type="ARBA" id="ARBA00022801"/>
    </source>
</evidence>
<dbReference type="GO" id="GO:0004180">
    <property type="term" value="F:carboxypeptidase activity"/>
    <property type="evidence" value="ECO:0007669"/>
    <property type="project" value="TreeGrafter"/>
</dbReference>
<evidence type="ECO:0000256" key="6">
    <source>
        <dbReference type="ARBA" id="ARBA00023049"/>
    </source>
</evidence>
<dbReference type="CDD" id="cd06456">
    <property type="entry name" value="M3A_DCP"/>
    <property type="match status" value="1"/>
</dbReference>
<gene>
    <name evidence="10" type="ORF">SAMN05444159_5078</name>
</gene>
<dbReference type="GO" id="GO:0005829">
    <property type="term" value="C:cytosol"/>
    <property type="evidence" value="ECO:0007669"/>
    <property type="project" value="TreeGrafter"/>
</dbReference>
<dbReference type="Gene3D" id="1.10.1370.10">
    <property type="entry name" value="Neurolysin, domain 3"/>
    <property type="match status" value="1"/>
</dbReference>
<evidence type="ECO:0000259" key="9">
    <source>
        <dbReference type="Pfam" id="PF01432"/>
    </source>
</evidence>
<dbReference type="Proteomes" id="UP000189935">
    <property type="component" value="Chromosome I"/>
</dbReference>